<dbReference type="EMBL" id="FLYE01000006">
    <property type="protein sequence ID" value="SCA55948.1"/>
    <property type="molecule type" value="Genomic_DNA"/>
</dbReference>
<gene>
    <name evidence="1" type="ORF">MTBPR1_140066</name>
</gene>
<sequence length="49" mass="5672">MEMYVFIEWSPLKLKKYGVNGVIPLQENRDRIVNGMACFPLLGINMTKI</sequence>
<organism evidence="1 2">
    <name type="scientific">Candidatus Terasakiella magnetica</name>
    <dbReference type="NCBI Taxonomy" id="1867952"/>
    <lineage>
        <taxon>Bacteria</taxon>
        <taxon>Pseudomonadati</taxon>
        <taxon>Pseudomonadota</taxon>
        <taxon>Alphaproteobacteria</taxon>
        <taxon>Rhodospirillales</taxon>
        <taxon>Terasakiellaceae</taxon>
        <taxon>Terasakiella</taxon>
    </lineage>
</organism>
<name>A0A1C3RFB0_9PROT</name>
<keyword evidence="2" id="KW-1185">Reference proteome</keyword>
<evidence type="ECO:0000313" key="2">
    <source>
        <dbReference type="Proteomes" id="UP000231658"/>
    </source>
</evidence>
<dbReference type="Proteomes" id="UP000231658">
    <property type="component" value="Unassembled WGS sequence"/>
</dbReference>
<reference evidence="1 2" key="1">
    <citation type="submission" date="2016-07" db="EMBL/GenBank/DDBJ databases">
        <authorList>
            <person name="Lefevre C.T."/>
        </authorList>
    </citation>
    <scope>NUCLEOTIDE SEQUENCE [LARGE SCALE GENOMIC DNA]</scope>
    <source>
        <strain evidence="1">PR1</strain>
    </source>
</reference>
<protein>
    <submittedName>
        <fullName evidence="1">Uncharacterized protein</fullName>
    </submittedName>
</protein>
<proteinExistence type="predicted"/>
<dbReference type="STRING" id="1867952.MTBPR1_140066"/>
<evidence type="ECO:0000313" key="1">
    <source>
        <dbReference type="EMBL" id="SCA55948.1"/>
    </source>
</evidence>
<accession>A0A1C3RFB0</accession>
<dbReference type="AlphaFoldDB" id="A0A1C3RFB0"/>